<evidence type="ECO:0000256" key="1">
    <source>
        <dbReference type="SAM" id="Phobius"/>
    </source>
</evidence>
<accession>A0A8S4NQ18</accession>
<dbReference type="EMBL" id="CAIIXF020000004">
    <property type="protein sequence ID" value="CAH1782441.1"/>
    <property type="molecule type" value="Genomic_DNA"/>
</dbReference>
<reference evidence="2" key="1">
    <citation type="submission" date="2022-03" db="EMBL/GenBank/DDBJ databases">
        <authorList>
            <person name="Martin C."/>
        </authorList>
    </citation>
    <scope>NUCLEOTIDE SEQUENCE</scope>
</reference>
<evidence type="ECO:0000313" key="3">
    <source>
        <dbReference type="Proteomes" id="UP000749559"/>
    </source>
</evidence>
<comment type="caution">
    <text evidence="2">The sequence shown here is derived from an EMBL/GenBank/DDBJ whole genome shotgun (WGS) entry which is preliminary data.</text>
</comment>
<name>A0A8S4NQ18_OWEFU</name>
<keyword evidence="1" id="KW-0812">Transmembrane</keyword>
<keyword evidence="3" id="KW-1185">Reference proteome</keyword>
<protein>
    <submittedName>
        <fullName evidence="2">Uncharacterized protein</fullName>
    </submittedName>
</protein>
<gene>
    <name evidence="2" type="ORF">OFUS_LOCUS8892</name>
</gene>
<proteinExistence type="predicted"/>
<feature type="transmembrane region" description="Helical" evidence="1">
    <location>
        <begin position="17"/>
        <end position="39"/>
    </location>
</feature>
<keyword evidence="1" id="KW-1133">Transmembrane helix</keyword>
<sequence length="274" mass="30799">MAKQIFNIDEAVSFNDMLAILIFGFMGFVILGAICYLIWDGFLAEMIEECFDKFVSGANTVFELNKPTQKKTLTDVFDDVSPLIEKQRTSNGAKQRQSKASFKEVIYLDVSENCYGAYFQNSGSYFCRGFPPLIGPWKIEQINNDGKYMAAMLGVMDYVKLNRNLVSVIIKCDNESVYNVITKGVSLDKFMHQCLKEYRDIKLNSNAFINVELIDKKENLISKSVALWEANPVSHEDAIKEATGGAAKRNISDQIDVGTLLTNSAWNSNKLKAN</sequence>
<dbReference type="Proteomes" id="UP000749559">
    <property type="component" value="Unassembled WGS sequence"/>
</dbReference>
<keyword evidence="1" id="KW-0472">Membrane</keyword>
<evidence type="ECO:0000313" key="2">
    <source>
        <dbReference type="EMBL" id="CAH1782441.1"/>
    </source>
</evidence>
<organism evidence="2 3">
    <name type="scientific">Owenia fusiformis</name>
    <name type="common">Polychaete worm</name>
    <dbReference type="NCBI Taxonomy" id="6347"/>
    <lineage>
        <taxon>Eukaryota</taxon>
        <taxon>Metazoa</taxon>
        <taxon>Spiralia</taxon>
        <taxon>Lophotrochozoa</taxon>
        <taxon>Annelida</taxon>
        <taxon>Polychaeta</taxon>
        <taxon>Sedentaria</taxon>
        <taxon>Canalipalpata</taxon>
        <taxon>Sabellida</taxon>
        <taxon>Oweniida</taxon>
        <taxon>Oweniidae</taxon>
        <taxon>Owenia</taxon>
    </lineage>
</organism>
<dbReference type="AlphaFoldDB" id="A0A8S4NQ18"/>